<dbReference type="Proteomes" id="UP000198733">
    <property type="component" value="Unassembled WGS sequence"/>
</dbReference>
<comment type="caution">
    <text evidence="1">The sequence shown here is derived from an EMBL/GenBank/DDBJ whole genome shotgun (WGS) entry which is preliminary data.</text>
</comment>
<gene>
    <name evidence="1" type="ORF">SAMN05216232_3818</name>
</gene>
<protein>
    <submittedName>
        <fullName evidence="1">Uncharacterized protein</fullName>
    </submittedName>
</protein>
<evidence type="ECO:0000313" key="2">
    <source>
        <dbReference type="Proteomes" id="UP000198733"/>
    </source>
</evidence>
<accession>A0A1H9KAS9</accession>
<sequence>MMSQVNFTLGFEKLKGEVLDSGLNDVVKTSLVHILNQYWKQSGISLSNQARMNALLGLVPLRE</sequence>
<organism evidence="1 2">
    <name type="scientific">Virgibacillus subterraneus</name>
    <dbReference type="NCBI Taxonomy" id="621109"/>
    <lineage>
        <taxon>Bacteria</taxon>
        <taxon>Bacillati</taxon>
        <taxon>Bacillota</taxon>
        <taxon>Bacilli</taxon>
        <taxon>Bacillales</taxon>
        <taxon>Bacillaceae</taxon>
        <taxon>Virgibacillus</taxon>
    </lineage>
</organism>
<dbReference type="EMBL" id="FOEH01000008">
    <property type="protein sequence ID" value="SEQ96219.1"/>
    <property type="molecule type" value="Genomic_DNA"/>
</dbReference>
<reference evidence="1 2" key="1">
    <citation type="submission" date="2016-10" db="EMBL/GenBank/DDBJ databases">
        <authorList>
            <person name="Varghese N."/>
            <person name="Submissions S."/>
        </authorList>
    </citation>
    <scope>NUCLEOTIDE SEQUENCE [LARGE SCALE GENOMIC DNA]</scope>
    <source>
        <strain evidence="1 2">CGMCC 1.7734</strain>
    </source>
</reference>
<evidence type="ECO:0000313" key="1">
    <source>
        <dbReference type="EMBL" id="SEQ96219.1"/>
    </source>
</evidence>
<name>A0A1H9KAS9_9BACI</name>
<proteinExistence type="predicted"/>
<keyword evidence="2" id="KW-1185">Reference proteome</keyword>